<evidence type="ECO:0000256" key="4">
    <source>
        <dbReference type="SAM" id="Phobius"/>
    </source>
</evidence>
<evidence type="ECO:0000256" key="1">
    <source>
        <dbReference type="ARBA" id="ARBA00004196"/>
    </source>
</evidence>
<accession>A0A366HA60</accession>
<keyword evidence="4" id="KW-1133">Transmembrane helix</keyword>
<dbReference type="InterPro" id="IPR050465">
    <property type="entry name" value="UPF0194_transport"/>
</dbReference>
<proteinExistence type="predicted"/>
<dbReference type="GO" id="GO:0030313">
    <property type="term" value="C:cell envelope"/>
    <property type="evidence" value="ECO:0007669"/>
    <property type="project" value="UniProtKB-SubCell"/>
</dbReference>
<dbReference type="PANTHER" id="PTHR32347:SF29">
    <property type="entry name" value="UPF0194 MEMBRANE PROTEIN YBHG"/>
    <property type="match status" value="1"/>
</dbReference>
<feature type="transmembrane region" description="Helical" evidence="4">
    <location>
        <begin position="37"/>
        <end position="55"/>
    </location>
</feature>
<keyword evidence="4" id="KW-0472">Membrane</keyword>
<organism evidence="6 7">
    <name type="scientific">Roseimicrobium gellanilyticum</name>
    <dbReference type="NCBI Taxonomy" id="748857"/>
    <lineage>
        <taxon>Bacteria</taxon>
        <taxon>Pseudomonadati</taxon>
        <taxon>Verrucomicrobiota</taxon>
        <taxon>Verrucomicrobiia</taxon>
        <taxon>Verrucomicrobiales</taxon>
        <taxon>Verrucomicrobiaceae</taxon>
        <taxon>Roseimicrobium</taxon>
    </lineage>
</organism>
<evidence type="ECO:0000313" key="7">
    <source>
        <dbReference type="Proteomes" id="UP000253426"/>
    </source>
</evidence>
<protein>
    <submittedName>
        <fullName evidence="6">HlyD family secretion protein</fullName>
    </submittedName>
</protein>
<gene>
    <name evidence="6" type="ORF">DES53_11080</name>
</gene>
<keyword evidence="4" id="KW-0812">Transmembrane</keyword>
<reference evidence="6 7" key="1">
    <citation type="submission" date="2018-06" db="EMBL/GenBank/DDBJ databases">
        <title>Genomic Encyclopedia of Type Strains, Phase IV (KMG-IV): sequencing the most valuable type-strain genomes for metagenomic binning, comparative biology and taxonomic classification.</title>
        <authorList>
            <person name="Goeker M."/>
        </authorList>
    </citation>
    <scope>NUCLEOTIDE SEQUENCE [LARGE SCALE GENOMIC DNA]</scope>
    <source>
        <strain evidence="6 7">DSM 25532</strain>
    </source>
</reference>
<evidence type="ECO:0000259" key="5">
    <source>
        <dbReference type="Pfam" id="PF25989"/>
    </source>
</evidence>
<evidence type="ECO:0000256" key="3">
    <source>
        <dbReference type="SAM" id="MobiDB-lite"/>
    </source>
</evidence>
<dbReference type="Gene3D" id="1.10.287.470">
    <property type="entry name" value="Helix hairpin bin"/>
    <property type="match status" value="1"/>
</dbReference>
<dbReference type="Pfam" id="PF25989">
    <property type="entry name" value="YknX_C"/>
    <property type="match status" value="1"/>
</dbReference>
<name>A0A366HA60_9BACT</name>
<dbReference type="Gene3D" id="2.40.30.170">
    <property type="match status" value="1"/>
</dbReference>
<dbReference type="OrthoDB" id="9791520at2"/>
<dbReference type="RefSeq" id="WP_113960823.1">
    <property type="nucleotide sequence ID" value="NZ_QNRR01000010.1"/>
</dbReference>
<feature type="compositionally biased region" description="Polar residues" evidence="3">
    <location>
        <begin position="1"/>
        <end position="16"/>
    </location>
</feature>
<feature type="domain" description="YknX-like C-terminal permuted SH3-like" evidence="5">
    <location>
        <begin position="360"/>
        <end position="426"/>
    </location>
</feature>
<dbReference type="InterPro" id="IPR058637">
    <property type="entry name" value="YknX-like_C"/>
</dbReference>
<keyword evidence="7" id="KW-1185">Reference proteome</keyword>
<dbReference type="EMBL" id="QNRR01000010">
    <property type="protein sequence ID" value="RBP39056.1"/>
    <property type="molecule type" value="Genomic_DNA"/>
</dbReference>
<evidence type="ECO:0000256" key="2">
    <source>
        <dbReference type="ARBA" id="ARBA00023054"/>
    </source>
</evidence>
<evidence type="ECO:0000313" key="6">
    <source>
        <dbReference type="EMBL" id="RBP39056.1"/>
    </source>
</evidence>
<dbReference type="Gene3D" id="2.40.420.20">
    <property type="match status" value="1"/>
</dbReference>
<dbReference type="PANTHER" id="PTHR32347">
    <property type="entry name" value="EFFLUX SYSTEM COMPONENT YKNX-RELATED"/>
    <property type="match status" value="1"/>
</dbReference>
<comment type="subcellular location">
    <subcellularLocation>
        <location evidence="1">Cell envelope</location>
    </subcellularLocation>
</comment>
<feature type="region of interest" description="Disordered" evidence="3">
    <location>
        <begin position="1"/>
        <end position="26"/>
    </location>
</feature>
<dbReference type="AlphaFoldDB" id="A0A366HA60"/>
<dbReference type="Gene3D" id="2.40.50.100">
    <property type="match status" value="1"/>
</dbReference>
<dbReference type="Proteomes" id="UP000253426">
    <property type="component" value="Unassembled WGS sequence"/>
</dbReference>
<sequence length="431" mass="47122">MPENTPQTQNQLSEPQGDSPPWDAKRNKPKGAFLRKLITWAGILGLVALVAMGLMPKPIEVELGKVARGPLTVHVVEEGKTRIRNRYVVSAPIAGQMRRVPLKAGDEVIAGKTVIATIEPVLASLLDPRTRVQAEARIKTAEATRARAVESLDMSKTAEKFAVANWERTQKLKTSGSISETDRDNAERDYELKQREVRAADFALKVAEFELEQAKAALLQLDAPNASDKAAELPVYSPVSGRVLKVMQESAMVVTPGLAILEVGDPADIEIEAEILSRDAVAIKKGAKVQVEQWGDDQPLDAIVRLVEPAAFTKVSALGVEEQRVYVLSDLKNPPDKAKALGDRYRVEVRVAVWHKDDVLLVPSGALFREGVDWKTFVYEGGKAKKVSLEAGRSDGRMTEVVNGLELGTQVLLHPPDTVKDGVMVTERKVE</sequence>
<comment type="caution">
    <text evidence="6">The sequence shown here is derived from an EMBL/GenBank/DDBJ whole genome shotgun (WGS) entry which is preliminary data.</text>
</comment>
<keyword evidence="2" id="KW-0175">Coiled coil</keyword>